<gene>
    <name evidence="1" type="ORF">IW248_003292</name>
</gene>
<organism evidence="1 2">
    <name type="scientific">Micromonospora ureilytica</name>
    <dbReference type="NCBI Taxonomy" id="709868"/>
    <lineage>
        <taxon>Bacteria</taxon>
        <taxon>Bacillati</taxon>
        <taxon>Actinomycetota</taxon>
        <taxon>Actinomycetes</taxon>
        <taxon>Micromonosporales</taxon>
        <taxon>Micromonosporaceae</taxon>
        <taxon>Micromonospora</taxon>
    </lineage>
</organism>
<accession>A0ABS0JJT7</accession>
<dbReference type="EMBL" id="JADOTX010000001">
    <property type="protein sequence ID" value="MBG6067005.1"/>
    <property type="molecule type" value="Genomic_DNA"/>
</dbReference>
<reference evidence="1 2" key="1">
    <citation type="submission" date="2020-11" db="EMBL/GenBank/DDBJ databases">
        <title>Sequencing the genomes of 1000 actinobacteria strains.</title>
        <authorList>
            <person name="Klenk H.-P."/>
        </authorList>
    </citation>
    <scope>NUCLEOTIDE SEQUENCE [LARGE SCALE GENOMIC DNA]</scope>
    <source>
        <strain evidence="1 2">DSM 101692</strain>
    </source>
</reference>
<dbReference type="PANTHER" id="PTHR39209">
    <property type="match status" value="1"/>
</dbReference>
<comment type="caution">
    <text evidence="1">The sequence shown here is derived from an EMBL/GenBank/DDBJ whole genome shotgun (WGS) entry which is preliminary data.</text>
</comment>
<keyword evidence="2" id="KW-1185">Reference proteome</keyword>
<dbReference type="PANTHER" id="PTHR39209:SF2">
    <property type="entry name" value="CYTOPLASMIC PROTEIN"/>
    <property type="match status" value="1"/>
</dbReference>
<evidence type="ECO:0000313" key="2">
    <source>
        <dbReference type="Proteomes" id="UP000614915"/>
    </source>
</evidence>
<dbReference type="RefSeq" id="WP_196927703.1">
    <property type="nucleotide sequence ID" value="NZ_JADOTX010000001.1"/>
</dbReference>
<dbReference type="Proteomes" id="UP000614915">
    <property type="component" value="Unassembled WGS sequence"/>
</dbReference>
<evidence type="ECO:0000313" key="1">
    <source>
        <dbReference type="EMBL" id="MBG6067005.1"/>
    </source>
</evidence>
<dbReference type="SUPFAM" id="SSF56037">
    <property type="entry name" value="PheT/TilS domain"/>
    <property type="match status" value="1"/>
</dbReference>
<proteinExistence type="predicted"/>
<protein>
    <submittedName>
        <fullName evidence="1">DNA/RNA-binding domain of Phe-tRNA-synthetase-like protein</fullName>
    </submittedName>
</protein>
<sequence>MSLPFGAKPQRTRNRLEALLRRMAAGLPRVNRITDVYNAVSITHGIPSAVRTCPTTRAHHG</sequence>
<name>A0ABS0JJT7_9ACTN</name>